<evidence type="ECO:0000256" key="2">
    <source>
        <dbReference type="SAM" id="MobiDB-lite"/>
    </source>
</evidence>
<evidence type="ECO:0000313" key="4">
    <source>
        <dbReference type="Proteomes" id="UP000765509"/>
    </source>
</evidence>
<dbReference type="AlphaFoldDB" id="A0A9Q3F6R2"/>
<dbReference type="Proteomes" id="UP000765509">
    <property type="component" value="Unassembled WGS sequence"/>
</dbReference>
<organism evidence="3 4">
    <name type="scientific">Austropuccinia psidii MF-1</name>
    <dbReference type="NCBI Taxonomy" id="1389203"/>
    <lineage>
        <taxon>Eukaryota</taxon>
        <taxon>Fungi</taxon>
        <taxon>Dikarya</taxon>
        <taxon>Basidiomycota</taxon>
        <taxon>Pucciniomycotina</taxon>
        <taxon>Pucciniomycetes</taxon>
        <taxon>Pucciniales</taxon>
        <taxon>Sphaerophragmiaceae</taxon>
        <taxon>Austropuccinia</taxon>
    </lineage>
</organism>
<comment type="caution">
    <text evidence="3">The sequence shown here is derived from an EMBL/GenBank/DDBJ whole genome shotgun (WGS) entry which is preliminary data.</text>
</comment>
<keyword evidence="4" id="KW-1185">Reference proteome</keyword>
<dbReference type="EMBL" id="AVOT02037657">
    <property type="protein sequence ID" value="MBW0532363.1"/>
    <property type="molecule type" value="Genomic_DNA"/>
</dbReference>
<feature type="region of interest" description="Disordered" evidence="2">
    <location>
        <begin position="14"/>
        <end position="71"/>
    </location>
</feature>
<reference evidence="3" key="1">
    <citation type="submission" date="2021-03" db="EMBL/GenBank/DDBJ databases">
        <title>Draft genome sequence of rust myrtle Austropuccinia psidii MF-1, a brazilian biotype.</title>
        <authorList>
            <person name="Quecine M.C."/>
            <person name="Pachon D.M.R."/>
            <person name="Bonatelli M.L."/>
            <person name="Correr F.H."/>
            <person name="Franceschini L.M."/>
            <person name="Leite T.F."/>
            <person name="Margarido G.R.A."/>
            <person name="Almeida C.A."/>
            <person name="Ferrarezi J.A."/>
            <person name="Labate C.A."/>
        </authorList>
    </citation>
    <scope>NUCLEOTIDE SEQUENCE</scope>
    <source>
        <strain evidence="3">MF-1</strain>
    </source>
</reference>
<feature type="coiled-coil region" evidence="1">
    <location>
        <begin position="170"/>
        <end position="197"/>
    </location>
</feature>
<protein>
    <submittedName>
        <fullName evidence="3">Uncharacterized protein</fullName>
    </submittedName>
</protein>
<evidence type="ECO:0000256" key="1">
    <source>
        <dbReference type="SAM" id="Coils"/>
    </source>
</evidence>
<feature type="compositionally biased region" description="Polar residues" evidence="2">
    <location>
        <begin position="46"/>
        <end position="71"/>
    </location>
</feature>
<dbReference type="OrthoDB" id="2515620at2759"/>
<gene>
    <name evidence="3" type="ORF">O181_072078</name>
</gene>
<accession>A0A9Q3F6R2</accession>
<evidence type="ECO:0000313" key="3">
    <source>
        <dbReference type="EMBL" id="MBW0532363.1"/>
    </source>
</evidence>
<name>A0A9Q3F6R2_9BASI</name>
<sequence>MNWSLPNYLLSLQESSPSNLNDSEIVEPLKFEPSSSKNEMEKAEDQSNPYSLAANDSHSTPSPINNDHSQQLMRRKPKDTFCIHCHHHFTARGAKLHAQRCSRKRENDLALIVQDRIRSTEAQAKEEREIYDAVIKQMREEIYDLQESLKAIWHTLEITKRDYQTSLEYVDTQKIELELARSEINRLQQNLEFSINHPSLATQKTELTTSLLL</sequence>
<keyword evidence="1" id="KW-0175">Coiled coil</keyword>
<proteinExistence type="predicted"/>